<proteinExistence type="predicted"/>
<comment type="caution">
    <text evidence="1">The sequence shown here is derived from an EMBL/GenBank/DDBJ whole genome shotgun (WGS) entry which is preliminary data.</text>
</comment>
<evidence type="ECO:0000313" key="1">
    <source>
        <dbReference type="EMBL" id="KAI8007236.1"/>
    </source>
</evidence>
<evidence type="ECO:0000313" key="2">
    <source>
        <dbReference type="Proteomes" id="UP001060215"/>
    </source>
</evidence>
<dbReference type="EMBL" id="CM045764">
    <property type="protein sequence ID" value="KAI8007236.1"/>
    <property type="molecule type" value="Genomic_DNA"/>
</dbReference>
<sequence length="362" mass="41661">MANLQLSYDALDIQLKVCLFSLAIFPKKAVLKKKTIDLLVDWERWQTSAKQPIEVENGDFLNNLGAKKHLRYLSLQGISRITTLPSIARCVNLEILNLRACHNLESLPSDIGSLRKLTHLDVSQCFLLEGMPKGIEKLSSLQVLKGFVIGHTKKNLSKLGDLVQLKKLRKLSIQVGSNAVIKEDELEEFKKIITFRVLTISWGKVALASKNVFLISTKVGDTSPEWLKPSNLEGLKKLYIRGGKLDALHLEENEKWKVKILRLKYLKNLKIEAEFLQQNFPNLVYFEKFNCHEIGRQSSELIQYEKNVEWNNDEAWEALYEKLKPTSTSEEEKLKSTSTLKEKKLDVNEKPQIKTWKFTQWP</sequence>
<accession>A0ACC0H4Y9</accession>
<keyword evidence="2" id="KW-1185">Reference proteome</keyword>
<dbReference type="Proteomes" id="UP001060215">
    <property type="component" value="Chromosome 7"/>
</dbReference>
<reference evidence="1 2" key="1">
    <citation type="journal article" date="2022" name="Plant J.">
        <title>Chromosome-level genome of Camellia lanceoleosa provides a valuable resource for understanding genome evolution and self-incompatibility.</title>
        <authorList>
            <person name="Gong W."/>
            <person name="Xiao S."/>
            <person name="Wang L."/>
            <person name="Liao Z."/>
            <person name="Chang Y."/>
            <person name="Mo W."/>
            <person name="Hu G."/>
            <person name="Li W."/>
            <person name="Zhao G."/>
            <person name="Zhu H."/>
            <person name="Hu X."/>
            <person name="Ji K."/>
            <person name="Xiang X."/>
            <person name="Song Q."/>
            <person name="Yuan D."/>
            <person name="Jin S."/>
            <person name="Zhang L."/>
        </authorList>
    </citation>
    <scope>NUCLEOTIDE SEQUENCE [LARGE SCALE GENOMIC DNA]</scope>
    <source>
        <strain evidence="1">SQ_2022a</strain>
    </source>
</reference>
<protein>
    <submittedName>
        <fullName evidence="1">Disease resistance RPP13-like protein 4</fullName>
    </submittedName>
</protein>
<organism evidence="1 2">
    <name type="scientific">Camellia lanceoleosa</name>
    <dbReference type="NCBI Taxonomy" id="1840588"/>
    <lineage>
        <taxon>Eukaryota</taxon>
        <taxon>Viridiplantae</taxon>
        <taxon>Streptophyta</taxon>
        <taxon>Embryophyta</taxon>
        <taxon>Tracheophyta</taxon>
        <taxon>Spermatophyta</taxon>
        <taxon>Magnoliopsida</taxon>
        <taxon>eudicotyledons</taxon>
        <taxon>Gunneridae</taxon>
        <taxon>Pentapetalae</taxon>
        <taxon>asterids</taxon>
        <taxon>Ericales</taxon>
        <taxon>Theaceae</taxon>
        <taxon>Camellia</taxon>
    </lineage>
</organism>
<name>A0ACC0H4Y9_9ERIC</name>
<gene>
    <name evidence="1" type="ORF">LOK49_LG07G01717</name>
</gene>